<comment type="caution">
    <text evidence="4">The sequence shown here is derived from an EMBL/GenBank/DDBJ whole genome shotgun (WGS) entry which is preliminary data.</text>
</comment>
<dbReference type="InterPro" id="IPR036719">
    <property type="entry name" value="Neuro-gated_channel_TM_sf"/>
</dbReference>
<dbReference type="AlphaFoldDB" id="A0A419W3I2"/>
<feature type="transmembrane region" description="Helical" evidence="2">
    <location>
        <begin position="303"/>
        <end position="323"/>
    </location>
</feature>
<dbReference type="GO" id="GO:0004888">
    <property type="term" value="F:transmembrane signaling receptor activity"/>
    <property type="evidence" value="ECO:0007669"/>
    <property type="project" value="InterPro"/>
</dbReference>
<keyword evidence="2" id="KW-0812">Transmembrane</keyword>
<keyword evidence="3" id="KW-0732">Signal</keyword>
<keyword evidence="2" id="KW-1133">Transmembrane helix</keyword>
<dbReference type="Gene3D" id="2.70.170.10">
    <property type="entry name" value="Neurotransmitter-gated ion-channel ligand-binding domain"/>
    <property type="match status" value="1"/>
</dbReference>
<name>A0A419W3I2_9BACT</name>
<feature type="chain" id="PRO_5018975780" evidence="3">
    <location>
        <begin position="23"/>
        <end position="324"/>
    </location>
</feature>
<reference evidence="4 5" key="1">
    <citation type="submission" date="2018-09" db="EMBL/GenBank/DDBJ databases">
        <title>Genomic Encyclopedia of Archaeal and Bacterial Type Strains, Phase II (KMG-II): from individual species to whole genera.</title>
        <authorList>
            <person name="Goeker M."/>
        </authorList>
    </citation>
    <scope>NUCLEOTIDE SEQUENCE [LARGE SCALE GENOMIC DNA]</scope>
    <source>
        <strain evidence="4 5">DSM 27148</strain>
    </source>
</reference>
<evidence type="ECO:0000313" key="4">
    <source>
        <dbReference type="EMBL" id="RKD89860.1"/>
    </source>
</evidence>
<evidence type="ECO:0000256" key="2">
    <source>
        <dbReference type="SAM" id="Phobius"/>
    </source>
</evidence>
<feature type="signal peptide" evidence="3">
    <location>
        <begin position="1"/>
        <end position="22"/>
    </location>
</feature>
<keyword evidence="5" id="KW-1185">Reference proteome</keyword>
<feature type="transmembrane region" description="Helical" evidence="2">
    <location>
        <begin position="208"/>
        <end position="229"/>
    </location>
</feature>
<dbReference type="OrthoDB" id="1492908at2"/>
<dbReference type="PANTHER" id="PTHR18945">
    <property type="entry name" value="NEUROTRANSMITTER GATED ION CHANNEL"/>
    <property type="match status" value="1"/>
</dbReference>
<dbReference type="Gene3D" id="1.20.58.390">
    <property type="entry name" value="Neurotransmitter-gated ion-channel transmembrane domain"/>
    <property type="match status" value="1"/>
</dbReference>
<organism evidence="4 5">
    <name type="scientific">Mangrovibacterium diazotrophicum</name>
    <dbReference type="NCBI Taxonomy" id="1261403"/>
    <lineage>
        <taxon>Bacteria</taxon>
        <taxon>Pseudomonadati</taxon>
        <taxon>Bacteroidota</taxon>
        <taxon>Bacteroidia</taxon>
        <taxon>Marinilabiliales</taxon>
        <taxon>Prolixibacteraceae</taxon>
        <taxon>Mangrovibacterium</taxon>
    </lineage>
</organism>
<accession>A0A419W3I2</accession>
<dbReference type="EMBL" id="RAPN01000001">
    <property type="protein sequence ID" value="RKD89860.1"/>
    <property type="molecule type" value="Genomic_DNA"/>
</dbReference>
<protein>
    <submittedName>
        <fullName evidence="4">Neurotransmitter-gated ion-channel</fullName>
    </submittedName>
</protein>
<feature type="transmembrane region" description="Helical" evidence="2">
    <location>
        <begin position="270"/>
        <end position="291"/>
    </location>
</feature>
<dbReference type="InterPro" id="IPR036734">
    <property type="entry name" value="Neur_chan_lig-bd_sf"/>
</dbReference>
<evidence type="ECO:0000256" key="1">
    <source>
        <dbReference type="ARBA" id="ARBA00004141"/>
    </source>
</evidence>
<dbReference type="InterPro" id="IPR038050">
    <property type="entry name" value="Neuro_actylchol_rec"/>
</dbReference>
<feature type="transmembrane region" description="Helical" evidence="2">
    <location>
        <begin position="236"/>
        <end position="255"/>
    </location>
</feature>
<gene>
    <name evidence="4" type="ORF">BC643_0193</name>
</gene>
<dbReference type="Proteomes" id="UP000283387">
    <property type="component" value="Unassembled WGS sequence"/>
</dbReference>
<dbReference type="SUPFAM" id="SSF90112">
    <property type="entry name" value="Neurotransmitter-gated ion-channel transmembrane pore"/>
    <property type="match status" value="1"/>
</dbReference>
<keyword evidence="2" id="KW-0472">Membrane</keyword>
<evidence type="ECO:0000256" key="3">
    <source>
        <dbReference type="SAM" id="SignalP"/>
    </source>
</evidence>
<dbReference type="GO" id="GO:0005230">
    <property type="term" value="F:extracellular ligand-gated monoatomic ion channel activity"/>
    <property type="evidence" value="ECO:0007669"/>
    <property type="project" value="InterPro"/>
</dbReference>
<dbReference type="GO" id="GO:0016020">
    <property type="term" value="C:membrane"/>
    <property type="evidence" value="ECO:0007669"/>
    <property type="project" value="UniProtKB-SubCell"/>
</dbReference>
<comment type="subcellular location">
    <subcellularLocation>
        <location evidence="1">Membrane</location>
        <topology evidence="1">Multi-pass membrane protein</topology>
    </subcellularLocation>
</comment>
<dbReference type="InterPro" id="IPR006201">
    <property type="entry name" value="Neur_channel"/>
</dbReference>
<sequence length="324" mass="36734">MKKGLKASFLIISVFMTLNCFSNDENQAINLDVGLHINDFSINSSDAIFYVNFYWWCKIPLSVPDSLISEYSTLEFINARPDAEIVIGDTRKTIFYYIVSGTCKGEFNYTPNFRDYPKDRQVIPIIIESANLPEDLLVLNPDTLSYANSAFQGFDDRITLDEYKLASSKFNKSTKIYKTTFGDPDYSLSANYSRLNYEVTVKRNSRSYLLKIIIPCVLLSLIAYLVFYIPANKLDVAVGCTVTALLACIAVQLSTVGDIPNIGYITKSDLIFYLFYTMICLALIQTVYTYRLEKNEKIKLANILEYSGRVLYPIAIVIGLILIL</sequence>
<dbReference type="RefSeq" id="WP_120271308.1">
    <property type="nucleotide sequence ID" value="NZ_RAPN01000001.1"/>
</dbReference>
<evidence type="ECO:0000313" key="5">
    <source>
        <dbReference type="Proteomes" id="UP000283387"/>
    </source>
</evidence>
<proteinExistence type="predicted"/>